<keyword evidence="1" id="KW-0472">Membrane</keyword>
<keyword evidence="1" id="KW-0812">Transmembrane</keyword>
<dbReference type="AlphaFoldDB" id="A0A7S1FZ42"/>
<sequence length="117" mass="13532">MKAIQSVNSLYKNRGFSIRHALMDGQFLTLEGPLSKDSITLTTCSNDEHVGEIERMIQALKDRVRGMYSILSFFKTPGHLMAELVYWCFFWIFFLFIPLHSSKTEPTYHHNRADSGL</sequence>
<name>A0A7S1FZ42_9STRA</name>
<evidence type="ECO:0000256" key="1">
    <source>
        <dbReference type="SAM" id="Phobius"/>
    </source>
</evidence>
<protein>
    <submittedName>
        <fullName evidence="2">Uncharacterized protein</fullName>
    </submittedName>
</protein>
<proteinExistence type="predicted"/>
<gene>
    <name evidence="2" type="ORF">CHYS00102_LOCUS27076</name>
</gene>
<feature type="transmembrane region" description="Helical" evidence="1">
    <location>
        <begin position="84"/>
        <end position="101"/>
    </location>
</feature>
<organism evidence="2">
    <name type="scientific">Corethron hystrix</name>
    <dbReference type="NCBI Taxonomy" id="216773"/>
    <lineage>
        <taxon>Eukaryota</taxon>
        <taxon>Sar</taxon>
        <taxon>Stramenopiles</taxon>
        <taxon>Ochrophyta</taxon>
        <taxon>Bacillariophyta</taxon>
        <taxon>Coscinodiscophyceae</taxon>
        <taxon>Corethrophycidae</taxon>
        <taxon>Corethrales</taxon>
        <taxon>Corethraceae</taxon>
        <taxon>Corethron</taxon>
    </lineage>
</organism>
<reference evidence="2" key="1">
    <citation type="submission" date="2021-01" db="EMBL/GenBank/DDBJ databases">
        <authorList>
            <person name="Corre E."/>
            <person name="Pelletier E."/>
            <person name="Niang G."/>
            <person name="Scheremetjew M."/>
            <person name="Finn R."/>
            <person name="Kale V."/>
            <person name="Holt S."/>
            <person name="Cochrane G."/>
            <person name="Meng A."/>
            <person name="Brown T."/>
            <person name="Cohen L."/>
        </authorList>
    </citation>
    <scope>NUCLEOTIDE SEQUENCE</scope>
    <source>
        <strain evidence="2">308</strain>
    </source>
</reference>
<evidence type="ECO:0000313" key="2">
    <source>
        <dbReference type="EMBL" id="CAD8899859.1"/>
    </source>
</evidence>
<accession>A0A7S1FZ42</accession>
<keyword evidence="1" id="KW-1133">Transmembrane helix</keyword>
<dbReference type="EMBL" id="HBFR01037166">
    <property type="protein sequence ID" value="CAD8899859.1"/>
    <property type="molecule type" value="Transcribed_RNA"/>
</dbReference>